<proteinExistence type="inferred from homology"/>
<comment type="subunit">
    <text evidence="7">Component of the cytochrome c oxidase (complex IV, CIV), a multisubunit enzyme composed of a catalytic core of 3 subunits and several supernumerary subunits. The complex exists as a monomer or a dimer and forms supercomplexes (SCs) in the inner mitochondrial membrane with ubiquinol-cytochrome c oxidoreductase (cytochrome b-c1 complex, complex III, CIII).</text>
</comment>
<keyword evidence="6 7" id="KW-0472">Membrane</keyword>
<dbReference type="Proteomes" id="UP001214603">
    <property type="component" value="Chromosome 1"/>
</dbReference>
<keyword evidence="7" id="KW-0809">Transit peptide</keyword>
<comment type="function">
    <text evidence="7">Component of the cytochrome c oxidase, the last enzyme in the mitochondrial electron transport chain which drives oxidative phosphorylation. The respiratory chain contains 3 multisubunit complexes succinate dehydrogenase (complex II, CII), ubiquinol-cytochrome c oxidoreductase (cytochrome b-c1 complex, complex III, CIII) and cytochrome c oxidase (complex IV, CIV), that cooperate to transfer electrons derived from NADH and succinate to molecular oxygen, creating an electrochemical gradient over the inner membrane that drives transmembrane transport and the ATP synthase. Cytochrome c oxidase is the component of the respiratory chain that catalyzes the reduction of oxygen to water. Electrons originating from reduced cytochrome c in the intermembrane space (IMS) are transferred via the dinuclear copper A center (CU(A)) of subunit 2 and heme A of subunit 1 to the active site in subunit 1, a binuclear center (BNC) formed by heme A3 and copper B (CU(B)). The BNC reduces molecular oxygen to 2 water molecules using 4 electrons from cytochrome c in the IMS and 4 protons from the mitochondrial matrix.</text>
</comment>
<dbReference type="InterPro" id="IPR036636">
    <property type="entry name" value="COX7C/Cox8_sf"/>
</dbReference>
<comment type="similarity">
    <text evidence="3 7">Belongs to the cytochrome c oxidase VIIc family.</text>
</comment>
<keyword evidence="7" id="KW-1133">Transmembrane helix</keyword>
<keyword evidence="7" id="KW-0812">Transmembrane</keyword>
<accession>A0AAF0IQU5</accession>
<evidence type="ECO:0000256" key="7">
    <source>
        <dbReference type="RuleBase" id="RU368123"/>
    </source>
</evidence>
<protein>
    <recommendedName>
        <fullName evidence="7">Cytochrome c oxidase subunit 8, mitochondrial</fullName>
    </recommendedName>
    <alternativeName>
        <fullName evidence="7">Cytochrome c oxidase polypeptide VIII</fullName>
    </alternativeName>
</protein>
<reference evidence="8" key="1">
    <citation type="submission" date="2023-03" db="EMBL/GenBank/DDBJ databases">
        <title>Mating type loci evolution in Malassezia.</title>
        <authorList>
            <person name="Coelho M.A."/>
        </authorList>
    </citation>
    <scope>NUCLEOTIDE SEQUENCE</scope>
    <source>
        <strain evidence="8">CBS 7876</strain>
    </source>
</reference>
<organism evidence="8 9">
    <name type="scientific">Malassezia obtusa</name>
    <dbReference type="NCBI Taxonomy" id="76774"/>
    <lineage>
        <taxon>Eukaryota</taxon>
        <taxon>Fungi</taxon>
        <taxon>Dikarya</taxon>
        <taxon>Basidiomycota</taxon>
        <taxon>Ustilaginomycotina</taxon>
        <taxon>Malasseziomycetes</taxon>
        <taxon>Malasseziales</taxon>
        <taxon>Malasseziaceae</taxon>
        <taxon>Malassezia</taxon>
    </lineage>
</organism>
<evidence type="ECO:0000256" key="1">
    <source>
        <dbReference type="ARBA" id="ARBA00004434"/>
    </source>
</evidence>
<gene>
    <name evidence="8" type="ORF">MOBT1_000605</name>
</gene>
<feature type="transmembrane region" description="Helical" evidence="7">
    <location>
        <begin position="51"/>
        <end position="74"/>
    </location>
</feature>
<evidence type="ECO:0000313" key="9">
    <source>
        <dbReference type="Proteomes" id="UP001214603"/>
    </source>
</evidence>
<dbReference type="Gene3D" id="4.10.49.10">
    <property type="entry name" value="Cytochrome c oxidase subunit VIIc"/>
    <property type="match status" value="1"/>
</dbReference>
<evidence type="ECO:0000256" key="5">
    <source>
        <dbReference type="ARBA" id="ARBA00023128"/>
    </source>
</evidence>
<dbReference type="GO" id="GO:0006123">
    <property type="term" value="P:mitochondrial electron transport, cytochrome c to oxygen"/>
    <property type="evidence" value="ECO:0007669"/>
    <property type="project" value="UniProtKB-UniRule"/>
</dbReference>
<evidence type="ECO:0000313" key="8">
    <source>
        <dbReference type="EMBL" id="WFD01925.1"/>
    </source>
</evidence>
<name>A0AAF0IQU5_9BASI</name>
<dbReference type="Pfam" id="PF02935">
    <property type="entry name" value="COX7C"/>
    <property type="match status" value="1"/>
</dbReference>
<evidence type="ECO:0000256" key="2">
    <source>
        <dbReference type="ARBA" id="ARBA00004673"/>
    </source>
</evidence>
<evidence type="ECO:0000256" key="3">
    <source>
        <dbReference type="ARBA" id="ARBA00010514"/>
    </source>
</evidence>
<dbReference type="SUPFAM" id="SSF81427">
    <property type="entry name" value="Mitochondrial cytochrome c oxidase subunit VIIc (aka VIIIa)"/>
    <property type="match status" value="1"/>
</dbReference>
<dbReference type="EMBL" id="CP119934">
    <property type="protein sequence ID" value="WFD01925.1"/>
    <property type="molecule type" value="Genomic_DNA"/>
</dbReference>
<sequence length="77" mass="8443">MSVFLTASRASLRATRAPVSAMQVARRNLHIENTAETSLPFPQGRKHATGLAFGVFGFFATGLSLPFLITYYQLNKP</sequence>
<evidence type="ECO:0000256" key="6">
    <source>
        <dbReference type="ARBA" id="ARBA00023136"/>
    </source>
</evidence>
<dbReference type="GO" id="GO:0045277">
    <property type="term" value="C:respiratory chain complex IV"/>
    <property type="evidence" value="ECO:0007669"/>
    <property type="project" value="UniProtKB-UniRule"/>
</dbReference>
<dbReference type="AlphaFoldDB" id="A0AAF0IQU5"/>
<dbReference type="InterPro" id="IPR004202">
    <property type="entry name" value="COX7C/Cox8"/>
</dbReference>
<keyword evidence="4 7" id="KW-0999">Mitochondrion inner membrane</keyword>
<evidence type="ECO:0000256" key="4">
    <source>
        <dbReference type="ARBA" id="ARBA00022792"/>
    </source>
</evidence>
<comment type="pathway">
    <text evidence="2 7">Energy metabolism; oxidative phosphorylation.</text>
</comment>
<keyword evidence="5 7" id="KW-0496">Mitochondrion</keyword>
<dbReference type="GO" id="GO:0005743">
    <property type="term" value="C:mitochondrial inner membrane"/>
    <property type="evidence" value="ECO:0007669"/>
    <property type="project" value="UniProtKB-SubCell"/>
</dbReference>
<keyword evidence="9" id="KW-1185">Reference proteome</keyword>
<comment type="subcellular location">
    <subcellularLocation>
        <location evidence="1 7">Mitochondrion inner membrane</location>
        <topology evidence="1 7">Single-pass membrane protein</topology>
    </subcellularLocation>
</comment>